<reference evidence="1 2" key="2">
    <citation type="journal article" date="2013" name="Genome Announc.">
        <title>Draft Genome Sequence of Methylobacterium mesophilicum Strain SR1.6/6, Isolated from Citrus sinensis.</title>
        <authorList>
            <person name="Marinho Almeida D."/>
            <person name="Dini-Andreote F."/>
            <person name="Camargo Neves A.A."/>
            <person name="Juca Ramos R.T."/>
            <person name="Andreote F.D."/>
            <person name="Carneiro A.R."/>
            <person name="Oliveira de Souza Lima A."/>
            <person name="Caracciolo Gomes de Sa P.H."/>
            <person name="Ribeiro Barbosa M.S."/>
            <person name="Araujo W.L."/>
            <person name="Silva A."/>
        </authorList>
    </citation>
    <scope>NUCLEOTIDE SEQUENCE [LARGE SCALE GENOMIC DNA]</scope>
    <source>
        <strain evidence="1 2">SR1.6/6</strain>
    </source>
</reference>
<organism evidence="1 2">
    <name type="scientific">Methylobacterium mesophilicum SR1.6/6</name>
    <dbReference type="NCBI Taxonomy" id="908290"/>
    <lineage>
        <taxon>Bacteria</taxon>
        <taxon>Pseudomonadati</taxon>
        <taxon>Pseudomonadota</taxon>
        <taxon>Alphaproteobacteria</taxon>
        <taxon>Hyphomicrobiales</taxon>
        <taxon>Methylobacteriaceae</taxon>
        <taxon>Methylobacterium</taxon>
    </lineage>
</organism>
<name>A0A6B9FR88_9HYPH</name>
<dbReference type="RefSeq" id="WP_039894831.1">
    <property type="nucleotide sequence ID" value="NZ_CP043538.1"/>
</dbReference>
<dbReference type="AlphaFoldDB" id="A0A6B9FR88"/>
<dbReference type="KEGG" id="mmes:MMSR116_22060"/>
<proteinExistence type="predicted"/>
<evidence type="ECO:0000313" key="2">
    <source>
        <dbReference type="Proteomes" id="UP000012488"/>
    </source>
</evidence>
<dbReference type="EMBL" id="CP043538">
    <property type="protein sequence ID" value="QGY04286.1"/>
    <property type="molecule type" value="Genomic_DNA"/>
</dbReference>
<accession>A0A6B9FR88</accession>
<protein>
    <submittedName>
        <fullName evidence="1">Uncharacterized protein</fullName>
    </submittedName>
</protein>
<reference evidence="1 2" key="1">
    <citation type="journal article" date="2012" name="Genet. Mol. Biol.">
        <title>Analysis of 16S rRNA and mxaF genes revealing insights into Methylobacterium niche-specific plant association.</title>
        <authorList>
            <person name="Dourado M.N."/>
            <person name="Andreote F.D."/>
            <person name="Dini-Andreote F."/>
            <person name="Conti R."/>
            <person name="Araujo J.M."/>
            <person name="Araujo W.L."/>
        </authorList>
    </citation>
    <scope>NUCLEOTIDE SEQUENCE [LARGE SCALE GENOMIC DNA]</scope>
    <source>
        <strain evidence="1 2">SR1.6/6</strain>
    </source>
</reference>
<dbReference type="OrthoDB" id="8004729at2"/>
<sequence length="106" mass="11331">MSTNQFDRCGFEDELAALIAQNQSSDVQDERQALFEALSDLEDRAKAGAASMSTLRKIAEGRFLVGILRDAVRPVPVVSLRTVLRARGRAGRGSGARALAAADLDA</sequence>
<dbReference type="Proteomes" id="UP000012488">
    <property type="component" value="Chromosome"/>
</dbReference>
<evidence type="ECO:0000313" key="1">
    <source>
        <dbReference type="EMBL" id="QGY04286.1"/>
    </source>
</evidence>
<gene>
    <name evidence="1" type="ORF">MMSR116_22060</name>
</gene>